<dbReference type="InterPro" id="IPR015897">
    <property type="entry name" value="CHK_kinase-like"/>
</dbReference>
<sequence length="443" mass="51141">MCSVANLNLSENDIRNICRRYLVRETCNYRKFHVDSCEVDTLGDSPAGFIANHYILTVHISEKVVGYSDEKRSLNSQTISFFVKVFPDDIKERAEYAEEMKVFQKENDLYSYLLPRLQDIGIGAKEWAAQSYLAKDDRILVIENLKVDGFKMAVNQGRGNFDFDHLSMALDVLARFHACGIVLEDRSHTPVVQMYPDCFEENGYPDDVNHIRITGLRNAILAHLELIKRIPKYQNNQILSKILQEYPKTVMKIVDFVKISDQFKNVVSHGDLWANNIMFKYEEVDEEKKVLKPIDGRLVDFQLVRYAPPALDVVTLICNTTDSVLRQDKLDILLEGYYKRLTKELSRFGIVAEDIISWDDFLESYEYYKLAGLIESVLFGHLTTLPPEISTELLGSSETFGDFIKSDTRVKFCIKAFETDSNYRNRLTDSFCQIIDNYILPNE</sequence>
<dbReference type="PANTHER" id="PTHR11012">
    <property type="entry name" value="PROTEIN KINASE-LIKE DOMAIN-CONTAINING"/>
    <property type="match status" value="1"/>
</dbReference>
<protein>
    <recommendedName>
        <fullName evidence="1">CHK kinase-like domain-containing protein</fullName>
    </recommendedName>
</protein>
<dbReference type="EMBL" id="AJVK01010897">
    <property type="status" value="NOT_ANNOTATED_CDS"/>
    <property type="molecule type" value="Genomic_DNA"/>
</dbReference>
<organism evidence="2 3">
    <name type="scientific">Phlebotomus papatasi</name>
    <name type="common">Sandfly</name>
    <dbReference type="NCBI Taxonomy" id="29031"/>
    <lineage>
        <taxon>Eukaryota</taxon>
        <taxon>Metazoa</taxon>
        <taxon>Ecdysozoa</taxon>
        <taxon>Arthropoda</taxon>
        <taxon>Hexapoda</taxon>
        <taxon>Insecta</taxon>
        <taxon>Pterygota</taxon>
        <taxon>Neoptera</taxon>
        <taxon>Endopterygota</taxon>
        <taxon>Diptera</taxon>
        <taxon>Nematocera</taxon>
        <taxon>Psychodoidea</taxon>
        <taxon>Psychodidae</taxon>
        <taxon>Phlebotomus</taxon>
        <taxon>Phlebotomus</taxon>
    </lineage>
</organism>
<dbReference type="Pfam" id="PF02958">
    <property type="entry name" value="EcKL"/>
    <property type="match status" value="1"/>
</dbReference>
<name>A0A1B0D377_PHLPP</name>
<dbReference type="Gene3D" id="3.90.1200.10">
    <property type="match status" value="1"/>
</dbReference>
<evidence type="ECO:0000313" key="2">
    <source>
        <dbReference type="EnsemblMetazoa" id="PPAI001800-PA"/>
    </source>
</evidence>
<evidence type="ECO:0000259" key="1">
    <source>
        <dbReference type="SMART" id="SM00587"/>
    </source>
</evidence>
<feature type="domain" description="CHK kinase-like" evidence="1">
    <location>
        <begin position="140"/>
        <end position="347"/>
    </location>
</feature>
<accession>A0A1B0D377</accession>
<dbReference type="EnsemblMetazoa" id="PPAI001800-RA">
    <property type="protein sequence ID" value="PPAI001800-PA"/>
    <property type="gene ID" value="PPAI001800"/>
</dbReference>
<proteinExistence type="predicted"/>
<dbReference type="Proteomes" id="UP000092462">
    <property type="component" value="Unassembled WGS sequence"/>
</dbReference>
<dbReference type="AlphaFoldDB" id="A0A1B0D377"/>
<evidence type="ECO:0000313" key="3">
    <source>
        <dbReference type="Proteomes" id="UP000092462"/>
    </source>
</evidence>
<dbReference type="VEuPathDB" id="VectorBase:PPAPM1_002849"/>
<dbReference type="InterPro" id="IPR011009">
    <property type="entry name" value="Kinase-like_dom_sf"/>
</dbReference>
<dbReference type="PANTHER" id="PTHR11012:SF48">
    <property type="entry name" value="CHK KINASE-LIKE DOMAIN-CONTAINING PROTEIN-RELATED"/>
    <property type="match status" value="1"/>
</dbReference>
<dbReference type="SUPFAM" id="SSF56112">
    <property type="entry name" value="Protein kinase-like (PK-like)"/>
    <property type="match status" value="1"/>
</dbReference>
<keyword evidence="3" id="KW-1185">Reference proteome</keyword>
<dbReference type="VEuPathDB" id="VectorBase:PPAI001800"/>
<dbReference type="SMART" id="SM00587">
    <property type="entry name" value="CHK"/>
    <property type="match status" value="1"/>
</dbReference>
<reference evidence="2" key="1">
    <citation type="submission" date="2022-08" db="UniProtKB">
        <authorList>
            <consortium name="EnsemblMetazoa"/>
        </authorList>
    </citation>
    <scope>IDENTIFICATION</scope>
    <source>
        <strain evidence="2">Israel</strain>
    </source>
</reference>
<dbReference type="InterPro" id="IPR004119">
    <property type="entry name" value="EcKL"/>
</dbReference>